<evidence type="ECO:0000256" key="1">
    <source>
        <dbReference type="SAM" id="MobiDB-lite"/>
    </source>
</evidence>
<feature type="compositionally biased region" description="Basic and acidic residues" evidence="1">
    <location>
        <begin position="42"/>
        <end position="70"/>
    </location>
</feature>
<dbReference type="EMBL" id="OJIN01000117">
    <property type="protein sequence ID" value="SPD74059.1"/>
    <property type="molecule type" value="Genomic_DNA"/>
</dbReference>
<dbReference type="AlphaFoldDB" id="A0A445MXC2"/>
<sequence>MDARRKTGNFFGMFQAFILASMILFIAQPSFATSDVVNKGPGPEKELKGETKAAEDKGEAKEEPKTENDGRYVYNPIGKTDPFESFISKSGKGTGARSLSGGGTELEGAEEIESNKDPETELEKIEISKLILTAVVRGEIKVWAMVTDPTGKGYFLEKGTKIGTNSGFVDEIICEEKKTAFGVETVRKVIIKVPYRDRNRNIVYRSVEMEMPVTTL</sequence>
<accession>A0A445MXC2</accession>
<feature type="chain" id="PRO_5019530032" description="Pilus assembly protein PilP" evidence="2">
    <location>
        <begin position="33"/>
        <end position="216"/>
    </location>
</feature>
<evidence type="ECO:0008006" key="4">
    <source>
        <dbReference type="Google" id="ProtNLM"/>
    </source>
</evidence>
<keyword evidence="2" id="KW-0732">Signal</keyword>
<dbReference type="InterPro" id="IPR007446">
    <property type="entry name" value="PilP"/>
</dbReference>
<reference evidence="3" key="1">
    <citation type="submission" date="2018-01" db="EMBL/GenBank/DDBJ databases">
        <authorList>
            <person name="Regsiter A."/>
            <person name="William W."/>
        </authorList>
    </citation>
    <scope>NUCLEOTIDE SEQUENCE</scope>
    <source>
        <strain evidence="3">TRIP AH-1</strain>
    </source>
</reference>
<evidence type="ECO:0000256" key="2">
    <source>
        <dbReference type="SAM" id="SignalP"/>
    </source>
</evidence>
<feature type="region of interest" description="Disordered" evidence="1">
    <location>
        <begin position="89"/>
        <end position="116"/>
    </location>
</feature>
<feature type="region of interest" description="Disordered" evidence="1">
    <location>
        <begin position="36"/>
        <end position="76"/>
    </location>
</feature>
<gene>
    <name evidence="3" type="ORF">PITCH_A2030203</name>
</gene>
<organism evidence="3">
    <name type="scientific">uncultured Desulfobacterium sp</name>
    <dbReference type="NCBI Taxonomy" id="201089"/>
    <lineage>
        <taxon>Bacteria</taxon>
        <taxon>Pseudomonadati</taxon>
        <taxon>Thermodesulfobacteriota</taxon>
        <taxon>Desulfobacteria</taxon>
        <taxon>Desulfobacterales</taxon>
        <taxon>Desulfobacteriaceae</taxon>
        <taxon>Desulfobacterium</taxon>
        <taxon>environmental samples</taxon>
    </lineage>
</organism>
<evidence type="ECO:0000313" key="3">
    <source>
        <dbReference type="EMBL" id="SPD74059.1"/>
    </source>
</evidence>
<protein>
    <recommendedName>
        <fullName evidence="4">Pilus assembly protein PilP</fullName>
    </recommendedName>
</protein>
<dbReference type="Gene3D" id="2.30.30.830">
    <property type="match status" value="1"/>
</dbReference>
<feature type="signal peptide" evidence="2">
    <location>
        <begin position="1"/>
        <end position="32"/>
    </location>
</feature>
<proteinExistence type="predicted"/>
<name>A0A445MXC2_9BACT</name>
<dbReference type="Pfam" id="PF04351">
    <property type="entry name" value="PilP"/>
    <property type="match status" value="1"/>
</dbReference>